<comment type="caution">
    <text evidence="1">The sequence shown here is derived from an EMBL/GenBank/DDBJ whole genome shotgun (WGS) entry which is preliminary data.</text>
</comment>
<dbReference type="EMBL" id="SRPS01000206">
    <property type="protein sequence ID" value="KAG5962946.1"/>
    <property type="molecule type" value="Genomic_DNA"/>
</dbReference>
<sequence>MTHRLILAGGQHIVSRLVNEGYPGEVVYSDWSRSDAMLSSEDLLSRHFSLTSSHTIWNLERDDYGPHTAS</sequence>
<dbReference type="Proteomes" id="UP000784919">
    <property type="component" value="Unassembled WGS sequence"/>
</dbReference>
<proteinExistence type="predicted"/>
<name>A0A9P7MP61_9HYPO</name>
<evidence type="ECO:0000313" key="1">
    <source>
        <dbReference type="EMBL" id="KAG5962946.1"/>
    </source>
</evidence>
<evidence type="ECO:0000313" key="2">
    <source>
        <dbReference type="Proteomes" id="UP000784919"/>
    </source>
</evidence>
<reference evidence="1" key="1">
    <citation type="journal article" date="2020" name="bioRxiv">
        <title>Whole genome comparisons of ergot fungi reveals the divergence and evolution of species within the genus Claviceps are the result of varying mechanisms driving genome evolution and host range expansion.</title>
        <authorList>
            <person name="Wyka S.A."/>
            <person name="Mondo S.J."/>
            <person name="Liu M."/>
            <person name="Dettman J."/>
            <person name="Nalam V."/>
            <person name="Broders K.D."/>
        </authorList>
    </citation>
    <scope>NUCLEOTIDE SEQUENCE</scope>
    <source>
        <strain evidence="1">CCC 1102</strain>
    </source>
</reference>
<gene>
    <name evidence="1" type="ORF">E4U56_003101</name>
</gene>
<dbReference type="AlphaFoldDB" id="A0A9P7MP61"/>
<organism evidence="1 2">
    <name type="scientific">Claviceps arundinis</name>
    <dbReference type="NCBI Taxonomy" id="1623583"/>
    <lineage>
        <taxon>Eukaryota</taxon>
        <taxon>Fungi</taxon>
        <taxon>Dikarya</taxon>
        <taxon>Ascomycota</taxon>
        <taxon>Pezizomycotina</taxon>
        <taxon>Sordariomycetes</taxon>
        <taxon>Hypocreomycetidae</taxon>
        <taxon>Hypocreales</taxon>
        <taxon>Clavicipitaceae</taxon>
        <taxon>Claviceps</taxon>
    </lineage>
</organism>
<accession>A0A9P7MP61</accession>
<protein>
    <submittedName>
        <fullName evidence="1">Uncharacterized protein</fullName>
    </submittedName>
</protein>